<evidence type="ECO:0000313" key="3">
    <source>
        <dbReference type="EMBL" id="KIK33096.1"/>
    </source>
</evidence>
<evidence type="ECO:0000256" key="1">
    <source>
        <dbReference type="SAM" id="MobiDB-lite"/>
    </source>
</evidence>
<accession>A0A0C9ZUP8</accession>
<name>A0A0C9ZUP8_9AGAM</name>
<dbReference type="STRING" id="930992.A0A0C9ZUP8"/>
<gene>
    <name evidence="3" type="ORF">CY34DRAFT_100215</name>
</gene>
<dbReference type="HOGENOM" id="CLU_048314_0_0_1"/>
<organism evidence="3 4">
    <name type="scientific">Suillus luteus UH-Slu-Lm8-n1</name>
    <dbReference type="NCBI Taxonomy" id="930992"/>
    <lineage>
        <taxon>Eukaryota</taxon>
        <taxon>Fungi</taxon>
        <taxon>Dikarya</taxon>
        <taxon>Basidiomycota</taxon>
        <taxon>Agaricomycotina</taxon>
        <taxon>Agaricomycetes</taxon>
        <taxon>Agaricomycetidae</taxon>
        <taxon>Boletales</taxon>
        <taxon>Suillineae</taxon>
        <taxon>Suillaceae</taxon>
        <taxon>Suillus</taxon>
    </lineage>
</organism>
<dbReference type="InParanoid" id="A0A0C9ZUP8"/>
<feature type="compositionally biased region" description="Low complexity" evidence="1">
    <location>
        <begin position="136"/>
        <end position="147"/>
    </location>
</feature>
<dbReference type="OrthoDB" id="2688793at2759"/>
<dbReference type="AlphaFoldDB" id="A0A0C9ZUP8"/>
<sequence>MSPSSVTTTSPSSPRLTFKEVVTSFTEEANWQGGQQCLGARPGSEYANATSIPSNECRTNPTMGIQIHKHNTKGVACENPAYSGLPRSLTHDREHCMQPGGGMEGKSPWAQRDQRERGKKKDVAASAVEPKPPASAPSNSSPTETTALAATHHREWSSAAIEELDPSTVPSGEDMSCIASQHLSTILDSGMTSNLIMNKLYFWSYNTEDKVKVKTANHGTLLTSGRGDCIAELMLNNRVQRIRFTQCLHAPGALVNLLSVGHMVDKGWAIHYLPSPSRCHLVYHGEYLGSVPMVGKLV</sequence>
<evidence type="ECO:0000259" key="2">
    <source>
        <dbReference type="Pfam" id="PF22936"/>
    </source>
</evidence>
<dbReference type="Proteomes" id="UP000054485">
    <property type="component" value="Unassembled WGS sequence"/>
</dbReference>
<proteinExistence type="predicted"/>
<feature type="domain" description="Retrovirus-related Pol polyprotein from transposon TNT 1-94-like beta-barrel" evidence="2">
    <location>
        <begin position="186"/>
        <end position="267"/>
    </location>
</feature>
<evidence type="ECO:0000313" key="4">
    <source>
        <dbReference type="Proteomes" id="UP000054485"/>
    </source>
</evidence>
<dbReference type="InterPro" id="IPR054722">
    <property type="entry name" value="PolX-like_BBD"/>
</dbReference>
<feature type="region of interest" description="Disordered" evidence="1">
    <location>
        <begin position="91"/>
        <end position="147"/>
    </location>
</feature>
<reference evidence="3 4" key="1">
    <citation type="submission" date="2014-04" db="EMBL/GenBank/DDBJ databases">
        <authorList>
            <consortium name="DOE Joint Genome Institute"/>
            <person name="Kuo A."/>
            <person name="Ruytinx J."/>
            <person name="Rineau F."/>
            <person name="Colpaert J."/>
            <person name="Kohler A."/>
            <person name="Nagy L.G."/>
            <person name="Floudas D."/>
            <person name="Copeland A."/>
            <person name="Barry K.W."/>
            <person name="Cichocki N."/>
            <person name="Veneault-Fourrey C."/>
            <person name="LaButti K."/>
            <person name="Lindquist E.A."/>
            <person name="Lipzen A."/>
            <person name="Lundell T."/>
            <person name="Morin E."/>
            <person name="Murat C."/>
            <person name="Sun H."/>
            <person name="Tunlid A."/>
            <person name="Henrissat B."/>
            <person name="Grigoriev I.V."/>
            <person name="Hibbett D.S."/>
            <person name="Martin F."/>
            <person name="Nordberg H.P."/>
            <person name="Cantor M.N."/>
            <person name="Hua S.X."/>
        </authorList>
    </citation>
    <scope>NUCLEOTIDE SEQUENCE [LARGE SCALE GENOMIC DNA]</scope>
    <source>
        <strain evidence="3 4">UH-Slu-Lm8-n1</strain>
    </source>
</reference>
<protein>
    <recommendedName>
        <fullName evidence="2">Retrovirus-related Pol polyprotein from transposon TNT 1-94-like beta-barrel domain-containing protein</fullName>
    </recommendedName>
</protein>
<dbReference type="Pfam" id="PF22936">
    <property type="entry name" value="Pol_BBD"/>
    <property type="match status" value="1"/>
</dbReference>
<feature type="non-terminal residue" evidence="3">
    <location>
        <position position="298"/>
    </location>
</feature>
<reference evidence="4" key="2">
    <citation type="submission" date="2015-01" db="EMBL/GenBank/DDBJ databases">
        <title>Evolutionary Origins and Diversification of the Mycorrhizal Mutualists.</title>
        <authorList>
            <consortium name="DOE Joint Genome Institute"/>
            <consortium name="Mycorrhizal Genomics Consortium"/>
            <person name="Kohler A."/>
            <person name="Kuo A."/>
            <person name="Nagy L.G."/>
            <person name="Floudas D."/>
            <person name="Copeland A."/>
            <person name="Barry K.W."/>
            <person name="Cichocki N."/>
            <person name="Veneault-Fourrey C."/>
            <person name="LaButti K."/>
            <person name="Lindquist E.A."/>
            <person name="Lipzen A."/>
            <person name="Lundell T."/>
            <person name="Morin E."/>
            <person name="Murat C."/>
            <person name="Riley R."/>
            <person name="Ohm R."/>
            <person name="Sun H."/>
            <person name="Tunlid A."/>
            <person name="Henrissat B."/>
            <person name="Grigoriev I.V."/>
            <person name="Hibbett D.S."/>
            <person name="Martin F."/>
        </authorList>
    </citation>
    <scope>NUCLEOTIDE SEQUENCE [LARGE SCALE GENOMIC DNA]</scope>
    <source>
        <strain evidence="4">UH-Slu-Lm8-n1</strain>
    </source>
</reference>
<keyword evidence="4" id="KW-1185">Reference proteome</keyword>
<dbReference type="EMBL" id="KN836027">
    <property type="protein sequence ID" value="KIK33096.1"/>
    <property type="molecule type" value="Genomic_DNA"/>
</dbReference>
<feature type="compositionally biased region" description="Basic and acidic residues" evidence="1">
    <location>
        <begin position="112"/>
        <end position="123"/>
    </location>
</feature>